<organism evidence="1 2">
    <name type="scientific">Enterobacter intestinihominis</name>
    <dbReference type="NCBI Taxonomy" id="3133180"/>
    <lineage>
        <taxon>Bacteria</taxon>
        <taxon>Pseudomonadati</taxon>
        <taxon>Pseudomonadota</taxon>
        <taxon>Gammaproteobacteria</taxon>
        <taxon>Enterobacterales</taxon>
        <taxon>Enterobacteriaceae</taxon>
        <taxon>Enterobacter</taxon>
    </lineage>
</organism>
<name>A0ABV1ZLM4_9ENTR</name>
<evidence type="ECO:0000313" key="2">
    <source>
        <dbReference type="Proteomes" id="UP001467192"/>
    </source>
</evidence>
<protein>
    <submittedName>
        <fullName evidence="1">Uncharacterized protein</fullName>
    </submittedName>
</protein>
<sequence>MNIEEFVSEENHMCNLCGDLFYKIFDQEVIYDLPNNEFNKEIIYWLSQYLVGNLREPLDSISELNACKQIYVYETWLSLIKCPDELKLLAKRIILYLMDKELFMKM</sequence>
<dbReference type="Proteomes" id="UP001467192">
    <property type="component" value="Unassembled WGS sequence"/>
</dbReference>
<dbReference type="EMBL" id="JBEBZA010000041">
    <property type="protein sequence ID" value="MES0429142.1"/>
    <property type="molecule type" value="Genomic_DNA"/>
</dbReference>
<gene>
    <name evidence="1" type="ORF">ABMC12_23050</name>
</gene>
<evidence type="ECO:0000313" key="1">
    <source>
        <dbReference type="EMBL" id="MES0429142.1"/>
    </source>
</evidence>
<proteinExistence type="predicted"/>
<dbReference type="RefSeq" id="WP_064152286.1">
    <property type="nucleotide sequence ID" value="NZ_JBBNPZ010000039.1"/>
</dbReference>
<accession>A0ABV1ZLM4</accession>
<reference evidence="2" key="1">
    <citation type="journal article" date="2024" name="Commun. Biol.">
        <title>Bacillamide D produced by Bacillus cereus from the mouse intestinal bacterial collection (miBC) is a potent cytotoxin in vitro.</title>
        <authorList>
            <person name="Hohmann M."/>
            <person name="Brunner V."/>
            <person name="Johannes W."/>
            <person name="Schum D."/>
            <person name="Carroll L.M."/>
            <person name="Liu T."/>
            <person name="Sasaki D."/>
            <person name="Bosch J."/>
            <person name="Clavel T."/>
            <person name="Sieber S.A."/>
            <person name="Zeller G."/>
            <person name="Tschurtschenthaler M."/>
            <person name="Janssen K.P."/>
            <person name="Gulder T.A.M."/>
        </authorList>
    </citation>
    <scope>NUCLEOTIDE SEQUENCE [LARGE SCALE GENOMIC DNA]</scope>
    <source>
        <strain evidence="2">LK_304 Iso 8</strain>
    </source>
</reference>
<comment type="caution">
    <text evidence="1">The sequence shown here is derived from an EMBL/GenBank/DDBJ whole genome shotgun (WGS) entry which is preliminary data.</text>
</comment>
<keyword evidence="2" id="KW-1185">Reference proteome</keyword>